<keyword evidence="5 12" id="KW-0274">FAD</keyword>
<keyword evidence="6 14" id="KW-0560">Oxidoreductase</keyword>
<evidence type="ECO:0000256" key="5">
    <source>
        <dbReference type="ARBA" id="ARBA00022827"/>
    </source>
</evidence>
<comment type="catalytic activity">
    <reaction evidence="10 14">
        <text>N(6)-[(R)-dihydrolipoyl]-L-lysyl-[protein] + NAD(+) = N(6)-[(R)-lipoyl]-L-lysyl-[protein] + NADH + H(+)</text>
        <dbReference type="Rhea" id="RHEA:15045"/>
        <dbReference type="Rhea" id="RHEA-COMP:10474"/>
        <dbReference type="Rhea" id="RHEA-COMP:10475"/>
        <dbReference type="ChEBI" id="CHEBI:15378"/>
        <dbReference type="ChEBI" id="CHEBI:57540"/>
        <dbReference type="ChEBI" id="CHEBI:57945"/>
        <dbReference type="ChEBI" id="CHEBI:83099"/>
        <dbReference type="ChEBI" id="CHEBI:83100"/>
        <dbReference type="EC" id="1.8.1.4"/>
    </reaction>
</comment>
<evidence type="ECO:0000256" key="2">
    <source>
        <dbReference type="ARBA" id="ARBA00012608"/>
    </source>
</evidence>
<evidence type="ECO:0000259" key="16">
    <source>
        <dbReference type="Pfam" id="PF07992"/>
    </source>
</evidence>
<keyword evidence="18" id="KW-1185">Reference proteome</keyword>
<keyword evidence="8" id="KW-1015">Disulfide bond</keyword>
<dbReference type="EC" id="1.8.1.4" evidence="2 14"/>
<comment type="caution">
    <text evidence="17">The sequence shown here is derived from an EMBL/GenBank/DDBJ whole genome shotgun (WGS) entry which is preliminary data.</text>
</comment>
<evidence type="ECO:0000256" key="6">
    <source>
        <dbReference type="ARBA" id="ARBA00023002"/>
    </source>
</evidence>
<dbReference type="PIRSF" id="PIRSF000350">
    <property type="entry name" value="Mercury_reductase_MerA"/>
    <property type="match status" value="1"/>
</dbReference>
<dbReference type="PROSITE" id="PS00076">
    <property type="entry name" value="PYRIDINE_REDOX_1"/>
    <property type="match status" value="1"/>
</dbReference>
<feature type="binding site" evidence="12">
    <location>
        <position position="51"/>
    </location>
    <ligand>
        <name>FAD</name>
        <dbReference type="ChEBI" id="CHEBI:57692"/>
    </ligand>
</feature>
<evidence type="ECO:0000256" key="1">
    <source>
        <dbReference type="ARBA" id="ARBA00007532"/>
    </source>
</evidence>
<dbReference type="Pfam" id="PF07992">
    <property type="entry name" value="Pyr_redox_2"/>
    <property type="match status" value="1"/>
</dbReference>
<dbReference type="PRINTS" id="PR00411">
    <property type="entry name" value="PNDRDTASEI"/>
</dbReference>
<dbReference type="GO" id="GO:0050660">
    <property type="term" value="F:flavin adenine dinucleotide binding"/>
    <property type="evidence" value="ECO:0007669"/>
    <property type="project" value="InterPro"/>
</dbReference>
<reference evidence="17 18" key="1">
    <citation type="submission" date="2011-08" db="EMBL/GenBank/DDBJ databases">
        <title>The Genome Sequence of Clostridium hathewayi WAL-18680.</title>
        <authorList>
            <consortium name="The Broad Institute Genome Sequencing Platform"/>
            <person name="Earl A."/>
            <person name="Ward D."/>
            <person name="Feldgarden M."/>
            <person name="Gevers D."/>
            <person name="Finegold S.M."/>
            <person name="Summanen P.H."/>
            <person name="Molitoris D.R."/>
            <person name="Song M."/>
            <person name="Daigneault M."/>
            <person name="Allen-Vercoe E."/>
            <person name="Young S.K."/>
            <person name="Zeng Q."/>
            <person name="Gargeya S."/>
            <person name="Fitzgerald M."/>
            <person name="Haas B."/>
            <person name="Abouelleil A."/>
            <person name="Alvarado L."/>
            <person name="Arachchi H.M."/>
            <person name="Berlin A."/>
            <person name="Brown A."/>
            <person name="Chapman S.B."/>
            <person name="Chen Z."/>
            <person name="Dunbar C."/>
            <person name="Freedman E."/>
            <person name="Gearin G."/>
            <person name="Gellesch M."/>
            <person name="Goldberg J."/>
            <person name="Griggs A."/>
            <person name="Gujja S."/>
            <person name="Heiman D."/>
            <person name="Howarth C."/>
            <person name="Larson L."/>
            <person name="Lui A."/>
            <person name="MacDonald P.J.P."/>
            <person name="Montmayeur A."/>
            <person name="Murphy C."/>
            <person name="Neiman D."/>
            <person name="Pearson M."/>
            <person name="Priest M."/>
            <person name="Roberts A."/>
            <person name="Saif S."/>
            <person name="Shea T."/>
            <person name="Shenoy N."/>
            <person name="Sisk P."/>
            <person name="Stolte C."/>
            <person name="Sykes S."/>
            <person name="Wortman J."/>
            <person name="Nusbaum C."/>
            <person name="Birren B."/>
        </authorList>
    </citation>
    <scope>NUCLEOTIDE SEQUENCE [LARGE SCALE GENOMIC DNA]</scope>
    <source>
        <strain evidence="17 18">WAL-18680</strain>
    </source>
</reference>
<feature type="binding site" evidence="12">
    <location>
        <position position="309"/>
    </location>
    <ligand>
        <name>FAD</name>
        <dbReference type="ChEBI" id="CHEBI:57692"/>
    </ligand>
</feature>
<dbReference type="GO" id="GO:0005737">
    <property type="term" value="C:cytoplasm"/>
    <property type="evidence" value="ECO:0007669"/>
    <property type="project" value="UniProtKB-ARBA"/>
</dbReference>
<evidence type="ECO:0000256" key="4">
    <source>
        <dbReference type="ARBA" id="ARBA00022630"/>
    </source>
</evidence>
<dbReference type="PATRIC" id="fig|742737.3.peg.2169"/>
<dbReference type="Proteomes" id="UP000005384">
    <property type="component" value="Unassembled WGS sequence"/>
</dbReference>
<dbReference type="GO" id="GO:0006103">
    <property type="term" value="P:2-oxoglutarate metabolic process"/>
    <property type="evidence" value="ECO:0007669"/>
    <property type="project" value="TreeGrafter"/>
</dbReference>
<name>G5IF68_9FIRM</name>
<dbReference type="PANTHER" id="PTHR22912:SF151">
    <property type="entry name" value="DIHYDROLIPOYL DEHYDROGENASE, MITOCHONDRIAL"/>
    <property type="match status" value="1"/>
</dbReference>
<sequence length="469" mass="50822">MAIRYDCIVIGAGPGGYTAALKAAELGLKVAVIEKEKAGGTCVNRGCIPTKALLHASGIFHELQNCDKFGVSTDFISFDFGKMQKYKKKAVAEYRSEIEQLFEEAGVDMITGTASIRRGKHVDVRNASGKEHYVADSIIIATGARPALPDIPGIDKRGVWTSDRLLASDTWNFERMTIVGGGVIGVEFATIFNSLCSQVTIIEREDHLLGPMDKEVAQALEKELRAKGIQIYCRADLREITDENGLVCHITQDGKELHLRSGQILVATGRTPYMEDLFGEDVEFQMDQGRLVVDSEFRTSEPGVYAIGDVAADIQLAHVAAAQGTYVVEKIAGKEHTIRLSVVPNGMYARLPVVPNCIYTNPEIATVGLTEEAAKASGLKVRCGKYSMGRNGKSIITGEESGFIRLVFESYSGNLVGAQMVCPRATDMIGEMATAIACGLSDRKLLMAMRAHPTYSEGIKAAIEDAMRA</sequence>
<evidence type="ECO:0000256" key="10">
    <source>
        <dbReference type="ARBA" id="ARBA00049187"/>
    </source>
</evidence>
<comment type="similarity">
    <text evidence="1 14">Belongs to the class-I pyridine nucleotide-disulfide oxidoreductase family.</text>
</comment>
<feature type="domain" description="Pyridine nucleotide-disulphide oxidoreductase dimerisation" evidence="15">
    <location>
        <begin position="354"/>
        <end position="462"/>
    </location>
</feature>
<evidence type="ECO:0000259" key="15">
    <source>
        <dbReference type="Pfam" id="PF02852"/>
    </source>
</evidence>
<evidence type="ECO:0000256" key="13">
    <source>
        <dbReference type="PIRSR" id="PIRSR000350-4"/>
    </source>
</evidence>
<dbReference type="RefSeq" id="WP_006780125.1">
    <property type="nucleotide sequence ID" value="NZ_CP040506.1"/>
</dbReference>
<evidence type="ECO:0000256" key="14">
    <source>
        <dbReference type="RuleBase" id="RU003692"/>
    </source>
</evidence>
<dbReference type="Gene3D" id="3.50.50.60">
    <property type="entry name" value="FAD/NAD(P)-binding domain"/>
    <property type="match status" value="2"/>
</dbReference>
<evidence type="ECO:0000313" key="18">
    <source>
        <dbReference type="Proteomes" id="UP000005384"/>
    </source>
</evidence>
<feature type="binding site" evidence="12">
    <location>
        <begin position="180"/>
        <end position="187"/>
    </location>
    <ligand>
        <name>NAD(+)</name>
        <dbReference type="ChEBI" id="CHEBI:57540"/>
    </ligand>
</feature>
<dbReference type="SUPFAM" id="SSF55424">
    <property type="entry name" value="FAD/NAD-linked reductases, dimerisation (C-terminal) domain"/>
    <property type="match status" value="1"/>
</dbReference>
<protein>
    <recommendedName>
        <fullName evidence="3 14">Dihydrolipoyl dehydrogenase</fullName>
        <ecNumber evidence="2 14">1.8.1.4</ecNumber>
    </recommendedName>
</protein>
<comment type="miscellaneous">
    <text evidence="14">The active site is a redox-active disulfide bond.</text>
</comment>
<evidence type="ECO:0000256" key="12">
    <source>
        <dbReference type="PIRSR" id="PIRSR000350-3"/>
    </source>
</evidence>
<dbReference type="Pfam" id="PF02852">
    <property type="entry name" value="Pyr_redox_dim"/>
    <property type="match status" value="1"/>
</dbReference>
<dbReference type="SUPFAM" id="SSF51905">
    <property type="entry name" value="FAD/NAD(P)-binding domain"/>
    <property type="match status" value="1"/>
</dbReference>
<evidence type="ECO:0000256" key="9">
    <source>
        <dbReference type="ARBA" id="ARBA00023284"/>
    </source>
</evidence>
<dbReference type="InterPro" id="IPR004099">
    <property type="entry name" value="Pyr_nucl-diS_OxRdtase_dimer"/>
</dbReference>
<gene>
    <name evidence="17" type="ORF">HMPREF9473_02145</name>
</gene>
<dbReference type="InterPro" id="IPR012999">
    <property type="entry name" value="Pyr_OxRdtase_I_AS"/>
</dbReference>
<evidence type="ECO:0000256" key="8">
    <source>
        <dbReference type="ARBA" id="ARBA00023157"/>
    </source>
</evidence>
<dbReference type="InterPro" id="IPR036188">
    <property type="entry name" value="FAD/NAD-bd_sf"/>
</dbReference>
<dbReference type="GO" id="GO:0004148">
    <property type="term" value="F:dihydrolipoyl dehydrogenase (NADH) activity"/>
    <property type="evidence" value="ECO:0007669"/>
    <property type="project" value="UniProtKB-EC"/>
</dbReference>
<dbReference type="NCBIfam" id="TIGR01350">
    <property type="entry name" value="lipoamide_DH"/>
    <property type="match status" value="1"/>
</dbReference>
<dbReference type="EMBL" id="ADLN01000044">
    <property type="protein sequence ID" value="EHI59814.1"/>
    <property type="molecule type" value="Genomic_DNA"/>
</dbReference>
<dbReference type="FunFam" id="3.30.390.30:FF:000001">
    <property type="entry name" value="Dihydrolipoyl dehydrogenase"/>
    <property type="match status" value="1"/>
</dbReference>
<dbReference type="InterPro" id="IPR006258">
    <property type="entry name" value="Lipoamide_DH"/>
</dbReference>
<keyword evidence="12" id="KW-0547">Nucleotide-binding</keyword>
<feature type="binding site" evidence="12">
    <location>
        <position position="269"/>
    </location>
    <ligand>
        <name>NAD(+)</name>
        <dbReference type="ChEBI" id="CHEBI:57540"/>
    </ligand>
</feature>
<evidence type="ECO:0000313" key="17">
    <source>
        <dbReference type="EMBL" id="EHI59814.1"/>
    </source>
</evidence>
<feature type="binding site" evidence="12">
    <location>
        <position position="203"/>
    </location>
    <ligand>
        <name>NAD(+)</name>
        <dbReference type="ChEBI" id="CHEBI:57540"/>
    </ligand>
</feature>
<feature type="active site" description="Proton acceptor" evidence="11">
    <location>
        <position position="452"/>
    </location>
</feature>
<dbReference type="OrthoDB" id="9807946at2"/>
<keyword evidence="7 12" id="KW-0520">NAD</keyword>
<dbReference type="InterPro" id="IPR023753">
    <property type="entry name" value="FAD/NAD-binding_dom"/>
</dbReference>
<evidence type="ECO:0000256" key="3">
    <source>
        <dbReference type="ARBA" id="ARBA00016961"/>
    </source>
</evidence>
<dbReference type="AlphaFoldDB" id="G5IF68"/>
<dbReference type="InterPro" id="IPR050151">
    <property type="entry name" value="Class-I_Pyr_Nuc-Dis_Oxidored"/>
</dbReference>
<dbReference type="PANTHER" id="PTHR22912">
    <property type="entry name" value="DISULFIDE OXIDOREDUCTASE"/>
    <property type="match status" value="1"/>
</dbReference>
<keyword evidence="9 14" id="KW-0676">Redox-active center</keyword>
<dbReference type="InterPro" id="IPR001100">
    <property type="entry name" value="Pyr_nuc-diS_OxRdtase"/>
</dbReference>
<organism evidence="17 18">
    <name type="scientific">Hungatella hathewayi WAL-18680</name>
    <dbReference type="NCBI Taxonomy" id="742737"/>
    <lineage>
        <taxon>Bacteria</taxon>
        <taxon>Bacillati</taxon>
        <taxon>Bacillota</taxon>
        <taxon>Clostridia</taxon>
        <taxon>Lachnospirales</taxon>
        <taxon>Lachnospiraceae</taxon>
        <taxon>Hungatella</taxon>
    </lineage>
</organism>
<dbReference type="InterPro" id="IPR016156">
    <property type="entry name" value="FAD/NAD-linked_Rdtase_dimer_sf"/>
</dbReference>
<feature type="disulfide bond" description="Redox-active" evidence="13">
    <location>
        <begin position="42"/>
        <end position="47"/>
    </location>
</feature>
<evidence type="ECO:0000256" key="7">
    <source>
        <dbReference type="ARBA" id="ARBA00023027"/>
    </source>
</evidence>
<dbReference type="HOGENOM" id="CLU_016755_0_3_9"/>
<comment type="cofactor">
    <cofactor evidence="12 14">
        <name>FAD</name>
        <dbReference type="ChEBI" id="CHEBI:57692"/>
    </cofactor>
    <text evidence="12 14">Binds 1 FAD per subunit.</text>
</comment>
<evidence type="ECO:0000256" key="11">
    <source>
        <dbReference type="PIRSR" id="PIRSR000350-2"/>
    </source>
</evidence>
<dbReference type="Gene3D" id="3.30.390.30">
    <property type="match status" value="1"/>
</dbReference>
<proteinExistence type="inferred from homology"/>
<keyword evidence="4 14" id="KW-0285">Flavoprotein</keyword>
<dbReference type="PRINTS" id="PR00368">
    <property type="entry name" value="FADPNR"/>
</dbReference>
<accession>G5IF68</accession>
<feature type="domain" description="FAD/NAD(P)-binding" evidence="16">
    <location>
        <begin position="5"/>
        <end position="324"/>
    </location>
</feature>